<dbReference type="Gene3D" id="1.20.5.1930">
    <property type="match status" value="1"/>
</dbReference>
<evidence type="ECO:0000256" key="4">
    <source>
        <dbReference type="SAM" id="Phobius"/>
    </source>
</evidence>
<keyword evidence="4" id="KW-0812">Transmembrane</keyword>
<feature type="transmembrane region" description="Helical" evidence="4">
    <location>
        <begin position="101"/>
        <end position="117"/>
    </location>
</feature>
<evidence type="ECO:0000259" key="5">
    <source>
        <dbReference type="Pfam" id="PF07730"/>
    </source>
</evidence>
<feature type="transmembrane region" description="Helical" evidence="4">
    <location>
        <begin position="124"/>
        <end position="142"/>
    </location>
</feature>
<keyword evidence="4" id="KW-1133">Transmembrane helix</keyword>
<organism evidence="6 7">
    <name type="scientific">Paractinoplanes bogorensis</name>
    <dbReference type="NCBI Taxonomy" id="1610840"/>
    <lineage>
        <taxon>Bacteria</taxon>
        <taxon>Bacillati</taxon>
        <taxon>Actinomycetota</taxon>
        <taxon>Actinomycetes</taxon>
        <taxon>Micromonosporales</taxon>
        <taxon>Micromonosporaceae</taxon>
        <taxon>Paractinoplanes</taxon>
    </lineage>
</organism>
<evidence type="ECO:0000256" key="2">
    <source>
        <dbReference type="ARBA" id="ARBA00022777"/>
    </source>
</evidence>
<feature type="domain" description="Signal transduction histidine kinase subgroup 3 dimerisation and phosphoacceptor" evidence="5">
    <location>
        <begin position="190"/>
        <end position="256"/>
    </location>
</feature>
<evidence type="ECO:0000256" key="3">
    <source>
        <dbReference type="ARBA" id="ARBA00023012"/>
    </source>
</evidence>
<dbReference type="PANTHER" id="PTHR24421:SF63">
    <property type="entry name" value="SENSOR HISTIDINE KINASE DESK"/>
    <property type="match status" value="1"/>
</dbReference>
<feature type="transmembrane region" description="Helical" evidence="4">
    <location>
        <begin position="12"/>
        <end position="32"/>
    </location>
</feature>
<keyword evidence="1" id="KW-0808">Transferase</keyword>
<protein>
    <recommendedName>
        <fullName evidence="5">Signal transduction histidine kinase subgroup 3 dimerisation and phosphoacceptor domain-containing protein</fullName>
    </recommendedName>
</protein>
<keyword evidence="3" id="KW-0902">Two-component regulatory system</keyword>
<dbReference type="EMBL" id="JAHKKG010000023">
    <property type="protein sequence ID" value="MBU2670790.1"/>
    <property type="molecule type" value="Genomic_DNA"/>
</dbReference>
<dbReference type="InterPro" id="IPR036890">
    <property type="entry name" value="HATPase_C_sf"/>
</dbReference>
<dbReference type="Gene3D" id="3.30.565.10">
    <property type="entry name" value="Histidine kinase-like ATPase, C-terminal domain"/>
    <property type="match status" value="1"/>
</dbReference>
<keyword evidence="7" id="KW-1185">Reference proteome</keyword>
<dbReference type="InterPro" id="IPR011712">
    <property type="entry name" value="Sig_transdc_His_kin_sub3_dim/P"/>
</dbReference>
<feature type="transmembrane region" description="Helical" evidence="4">
    <location>
        <begin position="44"/>
        <end position="64"/>
    </location>
</feature>
<accession>A0ABS5Z535</accession>
<dbReference type="CDD" id="cd16917">
    <property type="entry name" value="HATPase_UhpB-NarQ-NarX-like"/>
    <property type="match status" value="1"/>
</dbReference>
<reference evidence="6 7" key="1">
    <citation type="submission" date="2021-06" db="EMBL/GenBank/DDBJ databases">
        <title>Actinoplanes lichenicola sp. nov., and Actinoplanes ovalisporus sp. nov., isolated from lichen in Thailand.</title>
        <authorList>
            <person name="Saeng-In P."/>
            <person name="Kanchanasin P."/>
            <person name="Yuki M."/>
            <person name="Kudo T."/>
            <person name="Ohkuma M."/>
            <person name="Phongsopitanun W."/>
            <person name="Tanasupawat S."/>
        </authorList>
    </citation>
    <scope>NUCLEOTIDE SEQUENCE [LARGE SCALE GENOMIC DNA]</scope>
    <source>
        <strain evidence="6 7">NBRC 110975</strain>
    </source>
</reference>
<dbReference type="Pfam" id="PF07730">
    <property type="entry name" value="HisKA_3"/>
    <property type="match status" value="1"/>
</dbReference>
<proteinExistence type="predicted"/>
<evidence type="ECO:0000313" key="6">
    <source>
        <dbReference type="EMBL" id="MBU2670790.1"/>
    </source>
</evidence>
<sequence length="372" mass="38938">MRSQTDRFELYIKGTLYSNVAFGPLLVGGAVLDGQRVGLELVPVAAALVVHLVLCVLLMRAGIAVYPGRGPLPVRLIVAGAVSSVVAAAAGLATYGQGDSPAAAVLIEVVVLFAIALSTLVRPMVVLGTVGIAGIAAIMVMQRDPGPALVLAAILLFLVPAARVTLWTLGLVRELDEARRRQARLAVAEERLRISRDLHDVLGRTLSVVALKAELSARLVRRGRPEAADEMLEVRRIAQDALTEVRAVVAGYRAAGLSAELAGARSLLESAGITTHVEGAGIDLPADVQEALGWVVREGTTNVLRHSEAGECHLTLRTEAGQVTLTMVNDGVAGPPNEGTGLTGLTERIAALGGTVTATRIEPGRFQLRAEL</sequence>
<keyword evidence="2" id="KW-0418">Kinase</keyword>
<feature type="transmembrane region" description="Helical" evidence="4">
    <location>
        <begin position="148"/>
        <end position="172"/>
    </location>
</feature>
<keyword evidence="4" id="KW-0472">Membrane</keyword>
<evidence type="ECO:0000313" key="7">
    <source>
        <dbReference type="Proteomes" id="UP001519654"/>
    </source>
</evidence>
<name>A0ABS5Z535_9ACTN</name>
<gene>
    <name evidence="6" type="ORF">KOI35_45545</name>
</gene>
<dbReference type="Proteomes" id="UP001519654">
    <property type="component" value="Unassembled WGS sequence"/>
</dbReference>
<dbReference type="RefSeq" id="WP_215796025.1">
    <property type="nucleotide sequence ID" value="NZ_JAHKKG010000023.1"/>
</dbReference>
<dbReference type="SUPFAM" id="SSF55874">
    <property type="entry name" value="ATPase domain of HSP90 chaperone/DNA topoisomerase II/histidine kinase"/>
    <property type="match status" value="1"/>
</dbReference>
<dbReference type="InterPro" id="IPR050482">
    <property type="entry name" value="Sensor_HK_TwoCompSys"/>
</dbReference>
<evidence type="ECO:0000256" key="1">
    <source>
        <dbReference type="ARBA" id="ARBA00022679"/>
    </source>
</evidence>
<feature type="transmembrane region" description="Helical" evidence="4">
    <location>
        <begin position="76"/>
        <end position="95"/>
    </location>
</feature>
<dbReference type="PANTHER" id="PTHR24421">
    <property type="entry name" value="NITRATE/NITRITE SENSOR PROTEIN NARX-RELATED"/>
    <property type="match status" value="1"/>
</dbReference>
<comment type="caution">
    <text evidence="6">The sequence shown here is derived from an EMBL/GenBank/DDBJ whole genome shotgun (WGS) entry which is preliminary data.</text>
</comment>